<comment type="caution">
    <text evidence="2">The sequence shown here is derived from an EMBL/GenBank/DDBJ whole genome shotgun (WGS) entry which is preliminary data.</text>
</comment>
<dbReference type="Proteomes" id="UP000275027">
    <property type="component" value="Unassembled WGS sequence"/>
</dbReference>
<proteinExistence type="predicted"/>
<sequence>MILNMGHNLAVEEHRILKSFIKQFLVEKNDSLIQNHAIELTYITKLINSVFDTCFDFKVSVTDVYRIFEEYGYVHSIAGPKLSIWTETSHIEANSCAIYITISPITILELKAVAASRKIGYTTAEMFQIEEALVKLRAFWATAI</sequence>
<evidence type="ECO:0000313" key="1">
    <source>
        <dbReference type="EMBL" id="PKW20553.1"/>
    </source>
</evidence>
<accession>A0A497U8H1</accession>
<dbReference type="AlphaFoldDB" id="A0A497U8H1"/>
<keyword evidence="3" id="KW-1185">Reference proteome</keyword>
<reference evidence="1 3" key="1">
    <citation type="submission" date="2017-12" db="EMBL/GenBank/DDBJ databases">
        <title>Genomic Encyclopedia of Type Strains, Phase III (KMG-III): the genomes of soil and plant-associated and newly described type strains.</title>
        <authorList>
            <person name="Whitman W."/>
        </authorList>
    </citation>
    <scope>NUCLEOTIDE SEQUENCE [LARGE SCALE GENOMIC DNA]</scope>
    <source>
        <strain evidence="1 3">IP-10</strain>
    </source>
</reference>
<dbReference type="EMBL" id="RCCB01000013">
    <property type="protein sequence ID" value="RLJ23996.1"/>
    <property type="molecule type" value="Genomic_DNA"/>
</dbReference>
<evidence type="ECO:0000313" key="2">
    <source>
        <dbReference type="EMBL" id="RLJ23996.1"/>
    </source>
</evidence>
<dbReference type="EMBL" id="PJND01000009">
    <property type="protein sequence ID" value="PKW20553.1"/>
    <property type="molecule type" value="Genomic_DNA"/>
</dbReference>
<protein>
    <submittedName>
        <fullName evidence="2">Uncharacterized protein</fullName>
    </submittedName>
</protein>
<organism evidence="2 4">
    <name type="scientific">Flavobacterium lindanitolerans</name>
    <dbReference type="NCBI Taxonomy" id="428988"/>
    <lineage>
        <taxon>Bacteria</taxon>
        <taxon>Pseudomonadati</taxon>
        <taxon>Bacteroidota</taxon>
        <taxon>Flavobacteriia</taxon>
        <taxon>Flavobacteriales</taxon>
        <taxon>Flavobacteriaceae</taxon>
        <taxon>Flavobacterium</taxon>
    </lineage>
</organism>
<gene>
    <name evidence="1" type="ORF">B0G92_2703</name>
    <name evidence="2" type="ORF">CLV50_2713</name>
</gene>
<evidence type="ECO:0000313" key="3">
    <source>
        <dbReference type="Proteomes" id="UP000233767"/>
    </source>
</evidence>
<reference evidence="2 4" key="2">
    <citation type="submission" date="2018-10" db="EMBL/GenBank/DDBJ databases">
        <title>Genomic Encyclopedia of Archaeal and Bacterial Type Strains, Phase II (KMG-II): from individual species to whole genera.</title>
        <authorList>
            <person name="Goeker M."/>
        </authorList>
    </citation>
    <scope>NUCLEOTIDE SEQUENCE [LARGE SCALE GENOMIC DNA]</scope>
    <source>
        <strain evidence="2 4">DSM 21886</strain>
    </source>
</reference>
<name>A0A497U8H1_9FLAO</name>
<dbReference type="Proteomes" id="UP000233767">
    <property type="component" value="Unassembled WGS sequence"/>
</dbReference>
<evidence type="ECO:0000313" key="4">
    <source>
        <dbReference type="Proteomes" id="UP000275027"/>
    </source>
</evidence>